<feature type="transmembrane region" description="Helical" evidence="6">
    <location>
        <begin position="426"/>
        <end position="445"/>
    </location>
</feature>
<feature type="transmembrane region" description="Helical" evidence="6">
    <location>
        <begin position="54"/>
        <end position="80"/>
    </location>
</feature>
<dbReference type="EMBL" id="JBHTCO010000004">
    <property type="protein sequence ID" value="MFC7392271.1"/>
    <property type="molecule type" value="Genomic_DNA"/>
</dbReference>
<feature type="transmembrane region" description="Helical" evidence="6">
    <location>
        <begin position="21"/>
        <end position="42"/>
    </location>
</feature>
<feature type="transmembrane region" description="Helical" evidence="6">
    <location>
        <begin position="92"/>
        <end position="116"/>
    </location>
</feature>
<organism evidence="7 8">
    <name type="scientific">Scopulibacillus cellulosilyticus</name>
    <dbReference type="NCBI Taxonomy" id="2665665"/>
    <lineage>
        <taxon>Bacteria</taxon>
        <taxon>Bacillati</taxon>
        <taxon>Bacillota</taxon>
        <taxon>Bacilli</taxon>
        <taxon>Bacillales</taxon>
        <taxon>Sporolactobacillaceae</taxon>
        <taxon>Scopulibacillus</taxon>
    </lineage>
</organism>
<protein>
    <submittedName>
        <fullName evidence="7">NCS1 family transporter</fullName>
    </submittedName>
</protein>
<proteinExistence type="inferred from homology"/>
<dbReference type="InterPro" id="IPR045225">
    <property type="entry name" value="Uracil/uridine/allantoin_perm"/>
</dbReference>
<feature type="transmembrane region" description="Helical" evidence="6">
    <location>
        <begin position="330"/>
        <end position="352"/>
    </location>
</feature>
<feature type="transmembrane region" description="Helical" evidence="6">
    <location>
        <begin position="202"/>
        <end position="224"/>
    </location>
</feature>
<dbReference type="PANTHER" id="PTHR30618">
    <property type="entry name" value="NCS1 FAMILY PURINE/PYRIMIDINE TRANSPORTER"/>
    <property type="match status" value="1"/>
</dbReference>
<dbReference type="InterPro" id="IPR001248">
    <property type="entry name" value="Pur-cyt_permease"/>
</dbReference>
<evidence type="ECO:0000256" key="1">
    <source>
        <dbReference type="ARBA" id="ARBA00004141"/>
    </source>
</evidence>
<dbReference type="Gene3D" id="1.10.4160.10">
    <property type="entry name" value="Hydantoin permease"/>
    <property type="match status" value="1"/>
</dbReference>
<accession>A0ABW2PVE7</accession>
<evidence type="ECO:0000256" key="3">
    <source>
        <dbReference type="ARBA" id="ARBA00022692"/>
    </source>
</evidence>
<dbReference type="RefSeq" id="WP_380964209.1">
    <property type="nucleotide sequence ID" value="NZ_JBHTCO010000004.1"/>
</dbReference>
<dbReference type="PANTHER" id="PTHR30618:SF0">
    <property type="entry name" value="PURINE-URACIL PERMEASE NCS1"/>
    <property type="match status" value="1"/>
</dbReference>
<evidence type="ECO:0000256" key="6">
    <source>
        <dbReference type="SAM" id="Phobius"/>
    </source>
</evidence>
<dbReference type="Pfam" id="PF02133">
    <property type="entry name" value="Transp_cyt_pur"/>
    <property type="match status" value="1"/>
</dbReference>
<keyword evidence="4 6" id="KW-1133">Transmembrane helix</keyword>
<feature type="transmembrane region" description="Helical" evidence="6">
    <location>
        <begin position="289"/>
        <end position="309"/>
    </location>
</feature>
<feature type="transmembrane region" description="Helical" evidence="6">
    <location>
        <begin position="163"/>
        <end position="182"/>
    </location>
</feature>
<sequence length="505" mass="55367">MKKSNDYLRSPDLLPISHDKKTISTLGFCFMWVGMAILLATFEIGAAGIQHLSLGWVIIATLIGCVAIGIFITIIGDIGIEHGLSFPVYMRAPFGTVGTHIPSIIRAIAASFWFGINTYFGATAINAILATLAGFNHWLICYLIFAVIQLMNTASGIKSVERFADISAPIIIIISLFMYSSLSQHALEQGRDVWSWVESPVTGGAAVTAFLVVLFSNMGFWATLGTDIPTLSRFIKAPKYERNWFKRNKGTLIGSIVALPLTEAFMIMIGAASYAAAKTSNPVFALQHSLSGWMLAILLLMVVLTQWSTNISANLVPAAAIFSNAGGPKVSFAAAVFIAGIVGTVIEPWNVFNILTQVLLIIGAVLSSITGILFADYYLLRKRRVNVQDLYKADGQYKFYHGVNIAGFISWFAGGLAAYLLMNYSFIVGFIVAGAVYYFLGKLWYYKKYPQLEIKDPSDEKYLGITVGRDWVISPELEVVKGKDIEGKTEFNIMNQNQNSKGKLE</sequence>
<feature type="transmembrane region" description="Helical" evidence="6">
    <location>
        <begin position="252"/>
        <end position="277"/>
    </location>
</feature>
<keyword evidence="8" id="KW-1185">Reference proteome</keyword>
<evidence type="ECO:0000256" key="5">
    <source>
        <dbReference type="ARBA" id="ARBA00023136"/>
    </source>
</evidence>
<evidence type="ECO:0000256" key="4">
    <source>
        <dbReference type="ARBA" id="ARBA00022989"/>
    </source>
</evidence>
<name>A0ABW2PVE7_9BACL</name>
<reference evidence="8" key="1">
    <citation type="journal article" date="2019" name="Int. J. Syst. Evol. Microbiol.">
        <title>The Global Catalogue of Microorganisms (GCM) 10K type strain sequencing project: providing services to taxonomists for standard genome sequencing and annotation.</title>
        <authorList>
            <consortium name="The Broad Institute Genomics Platform"/>
            <consortium name="The Broad Institute Genome Sequencing Center for Infectious Disease"/>
            <person name="Wu L."/>
            <person name="Ma J."/>
        </authorList>
    </citation>
    <scope>NUCLEOTIDE SEQUENCE [LARGE SCALE GENOMIC DNA]</scope>
    <source>
        <strain evidence="8">CGMCC 1.16305</strain>
    </source>
</reference>
<gene>
    <name evidence="7" type="ORF">ACFQRG_04685</name>
</gene>
<keyword evidence="3 6" id="KW-0812">Transmembrane</keyword>
<evidence type="ECO:0000313" key="8">
    <source>
        <dbReference type="Proteomes" id="UP001596505"/>
    </source>
</evidence>
<feature type="transmembrane region" description="Helical" evidence="6">
    <location>
        <begin position="399"/>
        <end position="420"/>
    </location>
</feature>
<comment type="caution">
    <text evidence="7">The sequence shown here is derived from an EMBL/GenBank/DDBJ whole genome shotgun (WGS) entry which is preliminary data.</text>
</comment>
<keyword evidence="5 6" id="KW-0472">Membrane</keyword>
<dbReference type="CDD" id="cd10323">
    <property type="entry name" value="SLC-NCS1sbd"/>
    <property type="match status" value="1"/>
</dbReference>
<feature type="transmembrane region" description="Helical" evidence="6">
    <location>
        <begin position="128"/>
        <end position="151"/>
    </location>
</feature>
<evidence type="ECO:0000256" key="2">
    <source>
        <dbReference type="ARBA" id="ARBA00008974"/>
    </source>
</evidence>
<comment type="similarity">
    <text evidence="2">Belongs to the purine-cytosine permease (2.A.39) family.</text>
</comment>
<dbReference type="Proteomes" id="UP001596505">
    <property type="component" value="Unassembled WGS sequence"/>
</dbReference>
<comment type="subcellular location">
    <subcellularLocation>
        <location evidence="1">Membrane</location>
        <topology evidence="1">Multi-pass membrane protein</topology>
    </subcellularLocation>
</comment>
<feature type="transmembrane region" description="Helical" evidence="6">
    <location>
        <begin position="358"/>
        <end position="379"/>
    </location>
</feature>
<evidence type="ECO:0000313" key="7">
    <source>
        <dbReference type="EMBL" id="MFC7392271.1"/>
    </source>
</evidence>